<sequence>CGQPATTHPLGWMLEHWEDSPRRMGKSKEKMIQFCMEKWGGKEVAKYVVWPMFGTFETPMCESLYDHEWEPLDNLPPPYLVPPSQPVPAQVPPLLALPPEASITQGQVSAPLLPPELAAAPSLPHGQAMVPPLPCKQRASTGDSDEEKEKPGIFPLQEVLMALGIIGFVHAPIDTGNVRAFKKEMGKLMDNPLGVAERLDEFLGTSTYAYEDLNVILRLLFNNEEREMIRQAAIKDWEHRNPQGGSRDQRWLNQKPSWNAQMEEGRQKMINLRDMVIQGIREAVPKGQNMSKVLRECQGKDETPTEWLERLPKEPKNLFRDGPRFSGWGGFVENSVCGKIVGRHMEKVRKDRWMAGQGTAGFAREAQSVYMRRDEEKQKIQAKVLVAAVREVQKQEQVRDSVKAVPVKKQNPSQGKGSNNQKKDFECYYCKQKGHIRRNCPNKVKDQAMFQED</sequence>
<dbReference type="GO" id="GO:0003676">
    <property type="term" value="F:nucleic acid binding"/>
    <property type="evidence" value="ECO:0007669"/>
    <property type="project" value="InterPro"/>
</dbReference>
<feature type="region of interest" description="Disordered" evidence="1">
    <location>
        <begin position="129"/>
        <end position="150"/>
    </location>
</feature>
<protein>
    <submittedName>
        <fullName evidence="2">Uncharacterized protein</fullName>
    </submittedName>
</protein>
<reference evidence="2" key="2">
    <citation type="submission" date="2025-08" db="UniProtKB">
        <authorList>
            <consortium name="Ensembl"/>
        </authorList>
    </citation>
    <scope>IDENTIFICATION</scope>
</reference>
<organism evidence="2 3">
    <name type="scientific">Geospiza parvula</name>
    <name type="common">Small tree-finch</name>
    <name type="synonym">Camarhynchus parvulus</name>
    <dbReference type="NCBI Taxonomy" id="87175"/>
    <lineage>
        <taxon>Eukaryota</taxon>
        <taxon>Metazoa</taxon>
        <taxon>Chordata</taxon>
        <taxon>Craniata</taxon>
        <taxon>Vertebrata</taxon>
        <taxon>Euteleostomi</taxon>
        <taxon>Archelosauria</taxon>
        <taxon>Archosauria</taxon>
        <taxon>Dinosauria</taxon>
        <taxon>Saurischia</taxon>
        <taxon>Theropoda</taxon>
        <taxon>Coelurosauria</taxon>
        <taxon>Aves</taxon>
        <taxon>Neognathae</taxon>
        <taxon>Neoaves</taxon>
        <taxon>Telluraves</taxon>
        <taxon>Australaves</taxon>
        <taxon>Passeriformes</taxon>
        <taxon>Thraupidae</taxon>
        <taxon>Camarhynchus</taxon>
    </lineage>
</organism>
<reference evidence="2" key="3">
    <citation type="submission" date="2025-09" db="UniProtKB">
        <authorList>
            <consortium name="Ensembl"/>
        </authorList>
    </citation>
    <scope>IDENTIFICATION</scope>
</reference>
<dbReference type="InterPro" id="IPR003036">
    <property type="entry name" value="Gag_P30"/>
</dbReference>
<evidence type="ECO:0000313" key="2">
    <source>
        <dbReference type="Ensembl" id="ENSCPVP00000025876.1"/>
    </source>
</evidence>
<dbReference type="AlphaFoldDB" id="A0A8U8AUB4"/>
<dbReference type="Pfam" id="PF00098">
    <property type="entry name" value="zf-CCHC"/>
    <property type="match status" value="1"/>
</dbReference>
<dbReference type="InterPro" id="IPR001878">
    <property type="entry name" value="Znf_CCHC"/>
</dbReference>
<evidence type="ECO:0000313" key="3">
    <source>
        <dbReference type="Proteomes" id="UP000694382"/>
    </source>
</evidence>
<keyword evidence="3" id="KW-1185">Reference proteome</keyword>
<dbReference type="InterPro" id="IPR036875">
    <property type="entry name" value="Znf_CCHC_sf"/>
</dbReference>
<name>A0A8U8AUB4_GEOPR</name>
<dbReference type="InterPro" id="IPR010999">
    <property type="entry name" value="Retrovr_matrix"/>
</dbReference>
<dbReference type="SUPFAM" id="SSF47836">
    <property type="entry name" value="Retroviral matrix proteins"/>
    <property type="match status" value="1"/>
</dbReference>
<dbReference type="SUPFAM" id="SSF47943">
    <property type="entry name" value="Retrovirus capsid protein, N-terminal core domain"/>
    <property type="match status" value="1"/>
</dbReference>
<dbReference type="Proteomes" id="UP000694382">
    <property type="component" value="Chromosome 3"/>
</dbReference>
<feature type="region of interest" description="Disordered" evidence="1">
    <location>
        <begin position="398"/>
        <end position="422"/>
    </location>
</feature>
<accession>A0A8U8AUB4</accession>
<dbReference type="SMART" id="SM00343">
    <property type="entry name" value="ZnF_C2HC"/>
    <property type="match status" value="1"/>
</dbReference>
<dbReference type="Gene3D" id="4.10.60.10">
    <property type="entry name" value="Zinc finger, CCHC-type"/>
    <property type="match status" value="1"/>
</dbReference>
<proteinExistence type="predicted"/>
<dbReference type="GO" id="GO:0019068">
    <property type="term" value="P:virion assembly"/>
    <property type="evidence" value="ECO:0007669"/>
    <property type="project" value="InterPro"/>
</dbReference>
<dbReference type="SUPFAM" id="SSF57756">
    <property type="entry name" value="Retrovirus zinc finger-like domains"/>
    <property type="match status" value="1"/>
</dbReference>
<feature type="compositionally biased region" description="Polar residues" evidence="1">
    <location>
        <begin position="410"/>
        <end position="420"/>
    </location>
</feature>
<dbReference type="Ensembl" id="ENSCPVT00000024432.1">
    <property type="protein sequence ID" value="ENSCPVP00000025876.1"/>
    <property type="gene ID" value="ENSCPVG00000018027.1"/>
</dbReference>
<evidence type="ECO:0000256" key="1">
    <source>
        <dbReference type="SAM" id="MobiDB-lite"/>
    </source>
</evidence>
<dbReference type="InterPro" id="IPR050462">
    <property type="entry name" value="Retroviral_Gag-Pol_poly"/>
</dbReference>
<dbReference type="PANTHER" id="PTHR33166">
    <property type="entry name" value="GAG_P30 DOMAIN-CONTAINING PROTEIN"/>
    <property type="match status" value="1"/>
</dbReference>
<dbReference type="GO" id="GO:0008270">
    <property type="term" value="F:zinc ion binding"/>
    <property type="evidence" value="ECO:0007669"/>
    <property type="project" value="InterPro"/>
</dbReference>
<reference evidence="2" key="1">
    <citation type="submission" date="2020-02" db="EMBL/GenBank/DDBJ databases">
        <authorList>
            <person name="Enbody D E."/>
            <person name="Pettersson E M."/>
        </authorList>
    </citation>
    <scope>NUCLEOTIDE SEQUENCE [LARGE SCALE GENOMIC DNA]</scope>
</reference>
<dbReference type="Pfam" id="PF02093">
    <property type="entry name" value="Gag_p30"/>
    <property type="match status" value="1"/>
</dbReference>
<dbReference type="Gene3D" id="1.10.375.10">
    <property type="entry name" value="Human Immunodeficiency Virus Type 1 Capsid Protein"/>
    <property type="match status" value="1"/>
</dbReference>
<dbReference type="PROSITE" id="PS50158">
    <property type="entry name" value="ZF_CCHC"/>
    <property type="match status" value="1"/>
</dbReference>
<dbReference type="InterPro" id="IPR008919">
    <property type="entry name" value="Retrov_capsid_N"/>
</dbReference>